<gene>
    <name evidence="2" type="ORF">HGG74_00020</name>
</gene>
<dbReference type="Gene3D" id="3.40.390.10">
    <property type="entry name" value="Collagenase (Catalytic Domain)"/>
    <property type="match status" value="1"/>
</dbReference>
<evidence type="ECO:0000313" key="2">
    <source>
        <dbReference type="EMBL" id="NKX52942.1"/>
    </source>
</evidence>
<dbReference type="AlphaFoldDB" id="A0A7X6K297"/>
<comment type="caution">
    <text evidence="2">The sequence shown here is derived from an EMBL/GenBank/DDBJ whole genome shotgun (WGS) entry which is preliminary data.</text>
</comment>
<evidence type="ECO:0000256" key="1">
    <source>
        <dbReference type="SAM" id="MobiDB-lite"/>
    </source>
</evidence>
<name>A0A7X6K297_9MICC</name>
<evidence type="ECO:0000313" key="3">
    <source>
        <dbReference type="Proteomes" id="UP000544090"/>
    </source>
</evidence>
<organism evidence="2 3">
    <name type="scientific">Arthrobacter mobilis</name>
    <dbReference type="NCBI Taxonomy" id="2724944"/>
    <lineage>
        <taxon>Bacteria</taxon>
        <taxon>Bacillati</taxon>
        <taxon>Actinomycetota</taxon>
        <taxon>Actinomycetes</taxon>
        <taxon>Micrococcales</taxon>
        <taxon>Micrococcaceae</taxon>
        <taxon>Arthrobacter</taxon>
    </lineage>
</organism>
<accession>A0A7X6K297</accession>
<dbReference type="RefSeq" id="WP_168484304.1">
    <property type="nucleotide sequence ID" value="NZ_JAAZSQ010000001.1"/>
</dbReference>
<keyword evidence="3" id="KW-1185">Reference proteome</keyword>
<reference evidence="2 3" key="1">
    <citation type="submission" date="2020-04" db="EMBL/GenBank/DDBJ databases">
        <title>Arthrobacter sp. nov.</title>
        <authorList>
            <person name="Liu S."/>
        </authorList>
    </citation>
    <scope>NUCLEOTIDE SEQUENCE [LARGE SCALE GENOMIC DNA]</scope>
    <source>
        <strain evidence="2 3">E918</strain>
    </source>
</reference>
<sequence>MGSPPVPAARLLAAVLLALAAGAVFWLVHPQAGSRLLPGGGPAGPVPFSDPGGQAGPAGRNHPPPGTGSYPARLAVPEPLRVRNQSYRLLDGGIRGQEYVAYDPCRPIRYVIREEGAPPDGNILIHQAARRVAGATGLQFVYEGSTGEPPHPDRPAYQPQRYGDRWAPVLIAWSTPRENPALDGDTIGLGGSTWASHGGTAAYVSGQVELDGPQFRKVLATAGGQAAAAAIIMHELAHLVGLDHVEDPAQLMNAEARAGVTEFGDGDLTGLRMLGQGPCVPEL</sequence>
<protein>
    <submittedName>
        <fullName evidence="2">Peptidase</fullName>
    </submittedName>
</protein>
<proteinExistence type="predicted"/>
<dbReference type="Proteomes" id="UP000544090">
    <property type="component" value="Unassembled WGS sequence"/>
</dbReference>
<dbReference type="GO" id="GO:0008237">
    <property type="term" value="F:metallopeptidase activity"/>
    <property type="evidence" value="ECO:0007669"/>
    <property type="project" value="InterPro"/>
</dbReference>
<feature type="region of interest" description="Disordered" evidence="1">
    <location>
        <begin position="38"/>
        <end position="73"/>
    </location>
</feature>
<dbReference type="SUPFAM" id="SSF55486">
    <property type="entry name" value="Metalloproteases ('zincins'), catalytic domain"/>
    <property type="match status" value="1"/>
</dbReference>
<dbReference type="EMBL" id="JAAZSQ010000001">
    <property type="protein sequence ID" value="NKX52942.1"/>
    <property type="molecule type" value="Genomic_DNA"/>
</dbReference>
<dbReference type="InterPro" id="IPR024079">
    <property type="entry name" value="MetalloPept_cat_dom_sf"/>
</dbReference>